<sequence length="413" mass="45598">MGEEASEKSSYESLESRPEYAAFEELRRSFAENLEKRTRLRQQAMSELQQLEEELNRLAAEANVEMPDEEELLRFLMTQPARRQLTTEYEEIRTEPRRPHKPRRHQTPSTSTTAAAGAASETGGGGGVTGWAELQSGDDNDDDDNDDLDAFLAMDETHRVLYTGAPTPALEDTGTNGWEVEEADFASDDGHGDARMIVQCNANGCSLIVRDDPHVPTSNRRGVRARCVHSGPGFRIGYDPQATYWDCALVGDDHWTIALNREEFRHFRRLGRALAYKMSDIASERIPRPSTSGKPVRSDDGTFHERLSVSAAAGATERLTVELESNLLWLGGLGDPTHYDLRLVLLGKSRKAEGTWPAAVVPSLLAKLMELEEPLLRYGYASSVGGGGGDDDDDDDDVQGLAESNSRSKPSLM</sequence>
<dbReference type="SUPFAM" id="SSF54447">
    <property type="entry name" value="ssDNA-binding transcriptional regulator domain"/>
    <property type="match status" value="2"/>
</dbReference>
<feature type="compositionally biased region" description="Low complexity" evidence="2">
    <location>
        <begin position="107"/>
        <end position="121"/>
    </location>
</feature>
<keyword evidence="1" id="KW-0175">Coiled coil</keyword>
<dbReference type="Gene3D" id="2.30.31.10">
    <property type="entry name" value="Transcriptional Coactivator Pc4, Chain A"/>
    <property type="match status" value="2"/>
</dbReference>
<dbReference type="Pfam" id="PF08848">
    <property type="entry name" value="DUF1818"/>
    <property type="match status" value="2"/>
</dbReference>
<keyword evidence="4" id="KW-1185">Reference proteome</keyword>
<feature type="compositionally biased region" description="Polar residues" evidence="2">
    <location>
        <begin position="402"/>
        <end position="413"/>
    </location>
</feature>
<feature type="region of interest" description="Disordered" evidence="2">
    <location>
        <begin position="382"/>
        <end position="413"/>
    </location>
</feature>
<feature type="compositionally biased region" description="Acidic residues" evidence="2">
    <location>
        <begin position="136"/>
        <end position="148"/>
    </location>
</feature>
<evidence type="ECO:0000313" key="4">
    <source>
        <dbReference type="Proteomes" id="UP001301350"/>
    </source>
</evidence>
<evidence type="ECO:0000313" key="3">
    <source>
        <dbReference type="EMBL" id="KAK4538216.1"/>
    </source>
</evidence>
<protein>
    <submittedName>
        <fullName evidence="3">Uncharacterized protein</fullName>
    </submittedName>
</protein>
<reference evidence="3 4" key="1">
    <citation type="submission" date="2022-07" db="EMBL/GenBank/DDBJ databases">
        <title>Genome-wide signatures of adaptation to extreme environments.</title>
        <authorList>
            <person name="Cho C.H."/>
            <person name="Yoon H.S."/>
        </authorList>
    </citation>
    <scope>NUCLEOTIDE SEQUENCE [LARGE SCALE GENOMIC DNA]</scope>
    <source>
        <strain evidence="3 4">DBV 063 E5</strain>
    </source>
</reference>
<organism evidence="3 4">
    <name type="scientific">Cyanidium caldarium</name>
    <name type="common">Red alga</name>
    <dbReference type="NCBI Taxonomy" id="2771"/>
    <lineage>
        <taxon>Eukaryota</taxon>
        <taxon>Rhodophyta</taxon>
        <taxon>Bangiophyceae</taxon>
        <taxon>Cyanidiales</taxon>
        <taxon>Cyanidiaceae</taxon>
        <taxon>Cyanidium</taxon>
    </lineage>
</organism>
<dbReference type="Proteomes" id="UP001301350">
    <property type="component" value="Unassembled WGS sequence"/>
</dbReference>
<dbReference type="AlphaFoldDB" id="A0AAV9J1D6"/>
<dbReference type="InterPro" id="IPR014947">
    <property type="entry name" value="DUF1818"/>
</dbReference>
<dbReference type="EMBL" id="JANCYW010000016">
    <property type="protein sequence ID" value="KAK4538216.1"/>
    <property type="molecule type" value="Genomic_DNA"/>
</dbReference>
<dbReference type="InterPro" id="IPR009044">
    <property type="entry name" value="ssDNA-bd_transcriptional_reg"/>
</dbReference>
<comment type="caution">
    <text evidence="3">The sequence shown here is derived from an EMBL/GenBank/DDBJ whole genome shotgun (WGS) entry which is preliminary data.</text>
</comment>
<feature type="region of interest" description="Disordered" evidence="2">
    <location>
        <begin position="84"/>
        <end position="148"/>
    </location>
</feature>
<feature type="coiled-coil region" evidence="1">
    <location>
        <begin position="34"/>
        <end position="65"/>
    </location>
</feature>
<gene>
    <name evidence="3" type="ORF">CDCA_CDCA16G4241</name>
</gene>
<dbReference type="GO" id="GO:0003677">
    <property type="term" value="F:DNA binding"/>
    <property type="evidence" value="ECO:0007669"/>
    <property type="project" value="InterPro"/>
</dbReference>
<proteinExistence type="predicted"/>
<dbReference type="GO" id="GO:0006355">
    <property type="term" value="P:regulation of DNA-templated transcription"/>
    <property type="evidence" value="ECO:0007669"/>
    <property type="project" value="InterPro"/>
</dbReference>
<evidence type="ECO:0000256" key="2">
    <source>
        <dbReference type="SAM" id="MobiDB-lite"/>
    </source>
</evidence>
<accession>A0AAV9J1D6</accession>
<feature type="compositionally biased region" description="Acidic residues" evidence="2">
    <location>
        <begin position="389"/>
        <end position="398"/>
    </location>
</feature>
<evidence type="ECO:0000256" key="1">
    <source>
        <dbReference type="SAM" id="Coils"/>
    </source>
</evidence>
<name>A0AAV9J1D6_CYACA</name>